<gene>
    <name evidence="1" type="ORF">CCMA1212_005602</name>
</gene>
<dbReference type="EMBL" id="PPTA01000007">
    <property type="protein sequence ID" value="TFB02250.1"/>
    <property type="molecule type" value="Genomic_DNA"/>
</dbReference>
<dbReference type="GeneID" id="300577306"/>
<sequence length="71" mass="7589">MSCSLCKSIPLVRDMEHDTAANKQFPCQEHVASGASSSILPSSRLSRPFHVIAVRTCGGLPLPTAIFYSVA</sequence>
<dbReference type="RefSeq" id="XP_073558451.1">
    <property type="nucleotide sequence ID" value="XM_073702856.1"/>
</dbReference>
<protein>
    <submittedName>
        <fullName evidence="1">Uncharacterized protein</fullName>
    </submittedName>
</protein>
<comment type="caution">
    <text evidence="1">The sequence shown here is derived from an EMBL/GenBank/DDBJ whole genome shotgun (WGS) entry which is preliminary data.</text>
</comment>
<name>A0ABY2H452_9HYPO</name>
<reference evidence="1 2" key="1">
    <citation type="submission" date="2018-01" db="EMBL/GenBank/DDBJ databases">
        <title>Genome characterization of the sugarcane-associated fungus Trichoderma ghanense CCMA-1212 and their application in lignocelulose bioconversion.</title>
        <authorList>
            <person name="Steindorff A.S."/>
            <person name="Mendes T.D."/>
            <person name="Vilela E.S.D."/>
            <person name="Rodrigues D.S."/>
            <person name="Formighieri E.F."/>
            <person name="Melo I.S."/>
            <person name="Favaro L.C.L."/>
        </authorList>
    </citation>
    <scope>NUCLEOTIDE SEQUENCE [LARGE SCALE GENOMIC DNA]</scope>
    <source>
        <strain evidence="1 2">CCMA-1212</strain>
    </source>
</reference>
<keyword evidence="2" id="KW-1185">Reference proteome</keyword>
<accession>A0ABY2H452</accession>
<dbReference type="Proteomes" id="UP001642720">
    <property type="component" value="Unassembled WGS sequence"/>
</dbReference>
<organism evidence="1 2">
    <name type="scientific">Trichoderma ghanense</name>
    <dbReference type="NCBI Taxonomy" id="65468"/>
    <lineage>
        <taxon>Eukaryota</taxon>
        <taxon>Fungi</taxon>
        <taxon>Dikarya</taxon>
        <taxon>Ascomycota</taxon>
        <taxon>Pezizomycotina</taxon>
        <taxon>Sordariomycetes</taxon>
        <taxon>Hypocreomycetidae</taxon>
        <taxon>Hypocreales</taxon>
        <taxon>Hypocreaceae</taxon>
        <taxon>Trichoderma</taxon>
    </lineage>
</organism>
<proteinExistence type="predicted"/>
<evidence type="ECO:0000313" key="1">
    <source>
        <dbReference type="EMBL" id="TFB02250.1"/>
    </source>
</evidence>
<evidence type="ECO:0000313" key="2">
    <source>
        <dbReference type="Proteomes" id="UP001642720"/>
    </source>
</evidence>